<evidence type="ECO:0000313" key="2">
    <source>
        <dbReference type="Proteomes" id="UP000193884"/>
    </source>
</evidence>
<gene>
    <name evidence="1" type="ORF">BST63_01640</name>
</gene>
<name>A0ABX3XB00_9BRAD</name>
<accession>A0ABX3XB00</accession>
<comment type="caution">
    <text evidence="1">The sequence shown here is derived from an EMBL/GenBank/DDBJ whole genome shotgun (WGS) entry which is preliminary data.</text>
</comment>
<dbReference type="Proteomes" id="UP000193884">
    <property type="component" value="Unassembled WGS sequence"/>
</dbReference>
<sequence>MPASDVTFGLMESQNSMLVDSDKEHNQLVDHWRKRISRNPDWIGERLPQVEQILSASQGDAYAQQSLGSCLRQFPTN</sequence>
<protein>
    <submittedName>
        <fullName evidence="1">Uncharacterized protein</fullName>
    </submittedName>
</protein>
<dbReference type="RefSeq" id="WP_085386247.1">
    <property type="nucleotide sequence ID" value="NZ_NAFJ01000085.1"/>
</dbReference>
<dbReference type="EMBL" id="NAFK01000106">
    <property type="protein sequence ID" value="OSJ35595.1"/>
    <property type="molecule type" value="Genomic_DNA"/>
</dbReference>
<organism evidence="1 2">
    <name type="scientific">Bradyrhizobium canariense</name>
    <dbReference type="NCBI Taxonomy" id="255045"/>
    <lineage>
        <taxon>Bacteria</taxon>
        <taxon>Pseudomonadati</taxon>
        <taxon>Pseudomonadota</taxon>
        <taxon>Alphaproteobacteria</taxon>
        <taxon>Hyphomicrobiales</taxon>
        <taxon>Nitrobacteraceae</taxon>
        <taxon>Bradyrhizobium</taxon>
    </lineage>
</organism>
<evidence type="ECO:0000313" key="1">
    <source>
        <dbReference type="EMBL" id="OSJ35595.1"/>
    </source>
</evidence>
<proteinExistence type="predicted"/>
<reference evidence="1 2" key="1">
    <citation type="submission" date="2017-03" db="EMBL/GenBank/DDBJ databases">
        <title>Whole genome sequences of fourteen strains of Bradyrhizobium canariense and one strain of Bradyrhizobium japonicum isolated from Lupinus (Papilionoideae: Genisteae) species in Algeria.</title>
        <authorList>
            <person name="Crovadore J."/>
            <person name="Chekireb D."/>
            <person name="Brachmann A."/>
            <person name="Chablais R."/>
            <person name="Cochard B."/>
            <person name="Lefort F."/>
        </authorList>
    </citation>
    <scope>NUCLEOTIDE SEQUENCE [LARGE SCALE GENOMIC DNA]</scope>
    <source>
        <strain evidence="1 2">UBMAN05</strain>
    </source>
</reference>
<keyword evidence="2" id="KW-1185">Reference proteome</keyword>